<sequence length="119" mass="13178">MEYQKVSSAAFSKKLMNGRSFGGTNIYDGVFSGPMKVGSRIEEDFGEIFGGATSSSIPVLDVPELNERKVYVDVNSSKLDYSKIFGGFGGFDYALTHEEISVKSKKRDTCIRETRRSLI</sequence>
<protein>
    <submittedName>
        <fullName evidence="1">Auxilin-like protein 1</fullName>
    </submittedName>
</protein>
<keyword evidence="2" id="KW-1185">Reference proteome</keyword>
<proteinExistence type="predicted"/>
<dbReference type="Proteomes" id="UP001164539">
    <property type="component" value="Chromosome 14"/>
</dbReference>
<gene>
    <name evidence="1" type="ORF">OWV82_025122</name>
</gene>
<evidence type="ECO:0000313" key="1">
    <source>
        <dbReference type="EMBL" id="KAJ4701969.1"/>
    </source>
</evidence>
<name>A0ACC1WSV9_MELAZ</name>
<evidence type="ECO:0000313" key="2">
    <source>
        <dbReference type="Proteomes" id="UP001164539"/>
    </source>
</evidence>
<dbReference type="EMBL" id="CM051407">
    <property type="protein sequence ID" value="KAJ4701969.1"/>
    <property type="molecule type" value="Genomic_DNA"/>
</dbReference>
<organism evidence="1 2">
    <name type="scientific">Melia azedarach</name>
    <name type="common">Chinaberry tree</name>
    <dbReference type="NCBI Taxonomy" id="155640"/>
    <lineage>
        <taxon>Eukaryota</taxon>
        <taxon>Viridiplantae</taxon>
        <taxon>Streptophyta</taxon>
        <taxon>Embryophyta</taxon>
        <taxon>Tracheophyta</taxon>
        <taxon>Spermatophyta</taxon>
        <taxon>Magnoliopsida</taxon>
        <taxon>eudicotyledons</taxon>
        <taxon>Gunneridae</taxon>
        <taxon>Pentapetalae</taxon>
        <taxon>rosids</taxon>
        <taxon>malvids</taxon>
        <taxon>Sapindales</taxon>
        <taxon>Meliaceae</taxon>
        <taxon>Melia</taxon>
    </lineage>
</organism>
<accession>A0ACC1WSV9</accession>
<comment type="caution">
    <text evidence="1">The sequence shown here is derived from an EMBL/GenBank/DDBJ whole genome shotgun (WGS) entry which is preliminary data.</text>
</comment>
<reference evidence="1 2" key="1">
    <citation type="journal article" date="2023" name="Science">
        <title>Complex scaffold remodeling in plant triterpene biosynthesis.</title>
        <authorList>
            <person name="De La Pena R."/>
            <person name="Hodgson H."/>
            <person name="Liu J.C."/>
            <person name="Stephenson M.J."/>
            <person name="Martin A.C."/>
            <person name="Owen C."/>
            <person name="Harkess A."/>
            <person name="Leebens-Mack J."/>
            <person name="Jimenez L.E."/>
            <person name="Osbourn A."/>
            <person name="Sattely E.S."/>
        </authorList>
    </citation>
    <scope>NUCLEOTIDE SEQUENCE [LARGE SCALE GENOMIC DNA]</scope>
    <source>
        <strain evidence="2">cv. JPN11</strain>
        <tissue evidence="1">Leaf</tissue>
    </source>
</reference>